<dbReference type="GO" id="GO:0051782">
    <property type="term" value="P:negative regulation of cell division"/>
    <property type="evidence" value="ECO:0007669"/>
    <property type="project" value="TreeGrafter"/>
</dbReference>
<keyword evidence="3" id="KW-1185">Reference proteome</keyword>
<proteinExistence type="predicted"/>
<dbReference type="Proteomes" id="UP000264006">
    <property type="component" value="Chromosome"/>
</dbReference>
<dbReference type="InterPro" id="IPR050625">
    <property type="entry name" value="ParA/MinD_ATPase"/>
</dbReference>
<dbReference type="InterPro" id="IPR002586">
    <property type="entry name" value="CobQ/CobB/MinD/ParA_Nub-bd_dom"/>
</dbReference>
<evidence type="ECO:0000313" key="2">
    <source>
        <dbReference type="EMBL" id="AXV05839.1"/>
    </source>
</evidence>
<dbReference type="Gene3D" id="3.40.50.300">
    <property type="entry name" value="P-loop containing nucleotide triphosphate hydrolases"/>
    <property type="match status" value="1"/>
</dbReference>
<sequence>MIARTQAPLSRSRRIVVASRKGGVGKTSVALMLGHTFAAKRLDRVVAVDGDPDGGTLAHRVAREDALHIGDLLEAMRDVHGYTSIRRFTVGTPSGLEVLATPADPDASRTYHTAEYLRILAKLNGSYGLILLDTGTGVLDNVTAGILDAADQLVLVSGPGSDEARAADQTLDWLDEQGAGQLVAGAVTVLNTTWPLDGVDLEPVAAHFATRTRAVARLPFDTHLAQGGIADPLRLAEPTRRAFLELAATVADGFDLDSPRRTGSPSSGHA</sequence>
<name>A0A346XUE2_9ACTN</name>
<organism evidence="2 3">
    <name type="scientific">Euzebya pacifica</name>
    <dbReference type="NCBI Taxonomy" id="1608957"/>
    <lineage>
        <taxon>Bacteria</taxon>
        <taxon>Bacillati</taxon>
        <taxon>Actinomycetota</taxon>
        <taxon>Nitriliruptoria</taxon>
        <taxon>Euzebyales</taxon>
    </lineage>
</organism>
<dbReference type="GO" id="GO:0005524">
    <property type="term" value="F:ATP binding"/>
    <property type="evidence" value="ECO:0007669"/>
    <property type="project" value="TreeGrafter"/>
</dbReference>
<dbReference type="KEGG" id="euz:DVS28_a1139"/>
<dbReference type="GO" id="GO:0005829">
    <property type="term" value="C:cytosol"/>
    <property type="evidence" value="ECO:0007669"/>
    <property type="project" value="TreeGrafter"/>
</dbReference>
<dbReference type="AlphaFoldDB" id="A0A346XUE2"/>
<accession>A0A346XUE2</accession>
<dbReference type="GO" id="GO:0016887">
    <property type="term" value="F:ATP hydrolysis activity"/>
    <property type="evidence" value="ECO:0007669"/>
    <property type="project" value="TreeGrafter"/>
</dbReference>
<feature type="domain" description="CobQ/CobB/MinD/ParA nucleotide binding" evidence="1">
    <location>
        <begin position="15"/>
        <end position="67"/>
    </location>
</feature>
<dbReference type="SUPFAM" id="SSF52540">
    <property type="entry name" value="P-loop containing nucleoside triphosphate hydrolases"/>
    <property type="match status" value="1"/>
</dbReference>
<dbReference type="EMBL" id="CP031165">
    <property type="protein sequence ID" value="AXV05839.1"/>
    <property type="molecule type" value="Genomic_DNA"/>
</dbReference>
<dbReference type="GO" id="GO:0009898">
    <property type="term" value="C:cytoplasmic side of plasma membrane"/>
    <property type="evidence" value="ECO:0007669"/>
    <property type="project" value="TreeGrafter"/>
</dbReference>
<evidence type="ECO:0000259" key="1">
    <source>
        <dbReference type="Pfam" id="PF01656"/>
    </source>
</evidence>
<dbReference type="PANTHER" id="PTHR43384:SF14">
    <property type="entry name" value="ESX-1 SECRETION-ASSOCIATED PROTEIN ESPI"/>
    <property type="match status" value="1"/>
</dbReference>
<gene>
    <name evidence="2" type="ORF">DVS28_a1139</name>
</gene>
<protein>
    <submittedName>
        <fullName evidence="2">ATPase involved in chromosome partitioning</fullName>
    </submittedName>
</protein>
<reference evidence="2 3" key="1">
    <citation type="submission" date="2018-09" db="EMBL/GenBank/DDBJ databases">
        <title>Complete genome sequence of Euzebya sp. DY32-46 isolated from seawater of Pacific Ocean.</title>
        <authorList>
            <person name="Xu L."/>
            <person name="Wu Y.-H."/>
            <person name="Xu X.-W."/>
        </authorList>
    </citation>
    <scope>NUCLEOTIDE SEQUENCE [LARGE SCALE GENOMIC DNA]</scope>
    <source>
        <strain evidence="2 3">DY32-46</strain>
    </source>
</reference>
<dbReference type="Pfam" id="PF01656">
    <property type="entry name" value="CbiA"/>
    <property type="match status" value="1"/>
</dbReference>
<dbReference type="PANTHER" id="PTHR43384">
    <property type="entry name" value="SEPTUM SITE-DETERMINING PROTEIN MIND HOMOLOG, CHLOROPLASTIC-RELATED"/>
    <property type="match status" value="1"/>
</dbReference>
<dbReference type="InterPro" id="IPR027417">
    <property type="entry name" value="P-loop_NTPase"/>
</dbReference>
<evidence type="ECO:0000313" key="3">
    <source>
        <dbReference type="Proteomes" id="UP000264006"/>
    </source>
</evidence>